<dbReference type="SUPFAM" id="SSF82771">
    <property type="entry name" value="GIY-YIG endonuclease"/>
    <property type="match status" value="1"/>
</dbReference>
<organism evidence="2 3">
    <name type="scientific">Christiangramia gaetbulicola</name>
    <dbReference type="NCBI Taxonomy" id="703340"/>
    <lineage>
        <taxon>Bacteria</taxon>
        <taxon>Pseudomonadati</taxon>
        <taxon>Bacteroidota</taxon>
        <taxon>Flavobacteriia</taxon>
        <taxon>Flavobacteriales</taxon>
        <taxon>Flavobacteriaceae</taxon>
        <taxon>Christiangramia</taxon>
    </lineage>
</organism>
<dbReference type="Proteomes" id="UP000244174">
    <property type="component" value="Unassembled WGS sequence"/>
</dbReference>
<protein>
    <submittedName>
        <fullName evidence="2">Putative endonuclease</fullName>
    </submittedName>
</protein>
<evidence type="ECO:0000313" key="2">
    <source>
        <dbReference type="EMBL" id="PTX41679.1"/>
    </source>
</evidence>
<dbReference type="RefSeq" id="WP_108173051.1">
    <property type="nucleotide sequence ID" value="NZ_QBKQ01000004.1"/>
</dbReference>
<keyword evidence="3" id="KW-1185">Reference proteome</keyword>
<dbReference type="OrthoDB" id="1495241at2"/>
<dbReference type="AlphaFoldDB" id="A0A2T6ACZ4"/>
<dbReference type="EMBL" id="QBKQ01000004">
    <property type="protein sequence ID" value="PTX41679.1"/>
    <property type="molecule type" value="Genomic_DNA"/>
</dbReference>
<keyword evidence="2" id="KW-0255">Endonuclease</keyword>
<keyword evidence="2" id="KW-0378">Hydrolase</keyword>
<evidence type="ECO:0000259" key="1">
    <source>
        <dbReference type="PROSITE" id="PS50164"/>
    </source>
</evidence>
<gene>
    <name evidence="2" type="ORF">C8P64_3178</name>
</gene>
<comment type="caution">
    <text evidence="2">The sequence shown here is derived from an EMBL/GenBank/DDBJ whole genome shotgun (WGS) entry which is preliminary data.</text>
</comment>
<evidence type="ECO:0000313" key="3">
    <source>
        <dbReference type="Proteomes" id="UP000244174"/>
    </source>
</evidence>
<keyword evidence="2" id="KW-0540">Nuclease</keyword>
<dbReference type="Gene3D" id="3.40.1440.10">
    <property type="entry name" value="GIY-YIG endonuclease"/>
    <property type="match status" value="1"/>
</dbReference>
<accession>A0A2T6ACZ4</accession>
<dbReference type="Pfam" id="PF01541">
    <property type="entry name" value="GIY-YIG"/>
    <property type="match status" value="1"/>
</dbReference>
<feature type="domain" description="GIY-YIG" evidence="1">
    <location>
        <begin position="1"/>
        <end position="77"/>
    </location>
</feature>
<sequence length="94" mass="11259">MHFLYILYSQKLNRYYTGETPDPDIRLNLHNKHHFKNAFTNAADDWSIKLKFQTDSKENAVFLEIFIKRMKSKKFIEKVINDPSILNQVLEKRA</sequence>
<dbReference type="PROSITE" id="PS50164">
    <property type="entry name" value="GIY_YIG"/>
    <property type="match status" value="1"/>
</dbReference>
<dbReference type="GO" id="GO:0004519">
    <property type="term" value="F:endonuclease activity"/>
    <property type="evidence" value="ECO:0007669"/>
    <property type="project" value="UniProtKB-KW"/>
</dbReference>
<proteinExistence type="predicted"/>
<dbReference type="InterPro" id="IPR000305">
    <property type="entry name" value="GIY-YIG_endonuc"/>
</dbReference>
<dbReference type="InterPro" id="IPR035901">
    <property type="entry name" value="GIY-YIG_endonuc_sf"/>
</dbReference>
<reference evidence="2 3" key="1">
    <citation type="submission" date="2018-04" db="EMBL/GenBank/DDBJ databases">
        <title>Genomic Encyclopedia of Archaeal and Bacterial Type Strains, Phase II (KMG-II): from individual species to whole genera.</title>
        <authorList>
            <person name="Goeker M."/>
        </authorList>
    </citation>
    <scope>NUCLEOTIDE SEQUENCE [LARGE SCALE GENOMIC DNA]</scope>
    <source>
        <strain evidence="2 3">DSM 23082</strain>
    </source>
</reference>
<name>A0A2T6ACZ4_9FLAO</name>